<evidence type="ECO:0000313" key="1">
    <source>
        <dbReference type="EMBL" id="KIJ14231.1"/>
    </source>
</evidence>
<accession>A0A0C9U4X2</accession>
<evidence type="ECO:0000313" key="2">
    <source>
        <dbReference type="Proteomes" id="UP000053647"/>
    </source>
</evidence>
<dbReference type="EMBL" id="KN819344">
    <property type="protein sequence ID" value="KIJ14231.1"/>
    <property type="molecule type" value="Genomic_DNA"/>
</dbReference>
<organism evidence="1 2">
    <name type="scientific">Paxillus involutus ATCC 200175</name>
    <dbReference type="NCBI Taxonomy" id="664439"/>
    <lineage>
        <taxon>Eukaryota</taxon>
        <taxon>Fungi</taxon>
        <taxon>Dikarya</taxon>
        <taxon>Basidiomycota</taxon>
        <taxon>Agaricomycotina</taxon>
        <taxon>Agaricomycetes</taxon>
        <taxon>Agaricomycetidae</taxon>
        <taxon>Boletales</taxon>
        <taxon>Paxilineae</taxon>
        <taxon>Paxillaceae</taxon>
        <taxon>Paxillus</taxon>
    </lineage>
</organism>
<dbReference type="InterPro" id="IPR036770">
    <property type="entry name" value="Ankyrin_rpt-contain_sf"/>
</dbReference>
<dbReference type="AlphaFoldDB" id="A0A0C9U4X2"/>
<sequence length="265" mass="30523">MSILVVLPIELLYEIQLFAASHAFPQTCKSLHEIFRSSPPSYRAQYLIASVESSRVRDHAILTKILRYPICNKDVLDAYFRMTKADSLKRWAPELPRRLFRSLVSKSSTSRSSTSSKRVTEQWTDRDPPLPFLRYLYSCPYLHPPNANSHDGYALTKAVQAGFIPLVQFLLDHGATPHWKNNLPILIAIHHKDLCLVRMLVERIETSKSSQDSKPKGKRRKLEDRVVVTQEMLKAAVKYRAQDIVEYFTREKGCIPDVQTLKLLM</sequence>
<reference evidence="1 2" key="1">
    <citation type="submission" date="2014-06" db="EMBL/GenBank/DDBJ databases">
        <authorList>
            <consortium name="DOE Joint Genome Institute"/>
            <person name="Kuo A."/>
            <person name="Kohler A."/>
            <person name="Nagy L.G."/>
            <person name="Floudas D."/>
            <person name="Copeland A."/>
            <person name="Barry K.W."/>
            <person name="Cichocki N."/>
            <person name="Veneault-Fourrey C."/>
            <person name="LaButti K."/>
            <person name="Lindquist E.A."/>
            <person name="Lipzen A."/>
            <person name="Lundell T."/>
            <person name="Morin E."/>
            <person name="Murat C."/>
            <person name="Sun H."/>
            <person name="Tunlid A."/>
            <person name="Henrissat B."/>
            <person name="Grigoriev I.V."/>
            <person name="Hibbett D.S."/>
            <person name="Martin F."/>
            <person name="Nordberg H.P."/>
            <person name="Cantor M.N."/>
            <person name="Hua S.X."/>
        </authorList>
    </citation>
    <scope>NUCLEOTIDE SEQUENCE [LARGE SCALE GENOMIC DNA]</scope>
    <source>
        <strain evidence="1 2">ATCC 200175</strain>
    </source>
</reference>
<dbReference type="Gene3D" id="1.25.40.20">
    <property type="entry name" value="Ankyrin repeat-containing domain"/>
    <property type="match status" value="1"/>
</dbReference>
<keyword evidence="2" id="KW-1185">Reference proteome</keyword>
<proteinExistence type="predicted"/>
<dbReference type="OrthoDB" id="539213at2759"/>
<name>A0A0C9U4X2_PAXIN</name>
<dbReference type="SUPFAM" id="SSF48403">
    <property type="entry name" value="Ankyrin repeat"/>
    <property type="match status" value="1"/>
</dbReference>
<gene>
    <name evidence="1" type="ORF">PAXINDRAFT_100214</name>
</gene>
<dbReference type="HOGENOM" id="CLU_063486_0_0_1"/>
<protein>
    <recommendedName>
        <fullName evidence="3">Ankyrin</fullName>
    </recommendedName>
</protein>
<reference evidence="2" key="2">
    <citation type="submission" date="2015-01" db="EMBL/GenBank/DDBJ databases">
        <title>Evolutionary Origins and Diversification of the Mycorrhizal Mutualists.</title>
        <authorList>
            <consortium name="DOE Joint Genome Institute"/>
            <consortium name="Mycorrhizal Genomics Consortium"/>
            <person name="Kohler A."/>
            <person name="Kuo A."/>
            <person name="Nagy L.G."/>
            <person name="Floudas D."/>
            <person name="Copeland A."/>
            <person name="Barry K.W."/>
            <person name="Cichocki N."/>
            <person name="Veneault-Fourrey C."/>
            <person name="LaButti K."/>
            <person name="Lindquist E.A."/>
            <person name="Lipzen A."/>
            <person name="Lundell T."/>
            <person name="Morin E."/>
            <person name="Murat C."/>
            <person name="Riley R."/>
            <person name="Ohm R."/>
            <person name="Sun H."/>
            <person name="Tunlid A."/>
            <person name="Henrissat B."/>
            <person name="Grigoriev I.V."/>
            <person name="Hibbett D.S."/>
            <person name="Martin F."/>
        </authorList>
    </citation>
    <scope>NUCLEOTIDE SEQUENCE [LARGE SCALE GENOMIC DNA]</scope>
    <source>
        <strain evidence="2">ATCC 200175</strain>
    </source>
</reference>
<dbReference type="Proteomes" id="UP000053647">
    <property type="component" value="Unassembled WGS sequence"/>
</dbReference>
<evidence type="ECO:0008006" key="3">
    <source>
        <dbReference type="Google" id="ProtNLM"/>
    </source>
</evidence>